<evidence type="ECO:0000313" key="1">
    <source>
        <dbReference type="EMBL" id="GBM18643.1"/>
    </source>
</evidence>
<gene>
    <name evidence="1" type="ORF">AVEN_164764_1</name>
</gene>
<evidence type="ECO:0000313" key="2">
    <source>
        <dbReference type="Proteomes" id="UP000499080"/>
    </source>
</evidence>
<comment type="caution">
    <text evidence="1">The sequence shown here is derived from an EMBL/GenBank/DDBJ whole genome shotgun (WGS) entry which is preliminary data.</text>
</comment>
<accession>A0A4Y2DP75</accession>
<dbReference type="EMBL" id="BGPR01000408">
    <property type="protein sequence ID" value="GBM18643.1"/>
    <property type="molecule type" value="Genomic_DNA"/>
</dbReference>
<organism evidence="1 2">
    <name type="scientific">Araneus ventricosus</name>
    <name type="common">Orbweaver spider</name>
    <name type="synonym">Epeira ventricosa</name>
    <dbReference type="NCBI Taxonomy" id="182803"/>
    <lineage>
        <taxon>Eukaryota</taxon>
        <taxon>Metazoa</taxon>
        <taxon>Ecdysozoa</taxon>
        <taxon>Arthropoda</taxon>
        <taxon>Chelicerata</taxon>
        <taxon>Arachnida</taxon>
        <taxon>Araneae</taxon>
        <taxon>Araneomorphae</taxon>
        <taxon>Entelegynae</taxon>
        <taxon>Araneoidea</taxon>
        <taxon>Araneidae</taxon>
        <taxon>Araneus</taxon>
    </lineage>
</organism>
<sequence length="159" mass="18290">MPKRDGPYLILTQKSPASYVIASLEKPTEPIATYHTSALSPFKDMDTSPVSLLRNRGRPPKITVPTRATNQEIAFTFSVTYYIYKPYLTFRNKRNSILNIITQLRSVTFPMLAALSKGKREDEQKIDFKILLFTLQRSIKICWLIEKCEVLPLSYSNKI</sequence>
<reference evidence="1 2" key="1">
    <citation type="journal article" date="2019" name="Sci. Rep.">
        <title>Orb-weaving spider Araneus ventricosus genome elucidates the spidroin gene catalogue.</title>
        <authorList>
            <person name="Kono N."/>
            <person name="Nakamura H."/>
            <person name="Ohtoshi R."/>
            <person name="Moran D.A.P."/>
            <person name="Shinohara A."/>
            <person name="Yoshida Y."/>
            <person name="Fujiwara M."/>
            <person name="Mori M."/>
            <person name="Tomita M."/>
            <person name="Arakawa K."/>
        </authorList>
    </citation>
    <scope>NUCLEOTIDE SEQUENCE [LARGE SCALE GENOMIC DNA]</scope>
</reference>
<name>A0A4Y2DP75_ARAVE</name>
<dbReference type="AlphaFoldDB" id="A0A4Y2DP75"/>
<proteinExistence type="predicted"/>
<dbReference type="Proteomes" id="UP000499080">
    <property type="component" value="Unassembled WGS sequence"/>
</dbReference>
<protein>
    <submittedName>
        <fullName evidence="1">Uncharacterized protein</fullName>
    </submittedName>
</protein>
<keyword evidence="2" id="KW-1185">Reference proteome</keyword>